<dbReference type="InterPro" id="IPR005814">
    <property type="entry name" value="Aminotrans_3"/>
</dbReference>
<dbReference type="InterPro" id="IPR015422">
    <property type="entry name" value="PyrdxlP-dep_Trfase_small"/>
</dbReference>
<keyword evidence="5" id="KW-1185">Reference proteome</keyword>
<dbReference type="SUPFAM" id="SSF53383">
    <property type="entry name" value="PLP-dependent transferases"/>
    <property type="match status" value="1"/>
</dbReference>
<dbReference type="GO" id="GO:0008483">
    <property type="term" value="F:transaminase activity"/>
    <property type="evidence" value="ECO:0007669"/>
    <property type="project" value="InterPro"/>
</dbReference>
<dbReference type="NCBIfam" id="NF000818">
    <property type="entry name" value="PRK00062.1"/>
    <property type="match status" value="1"/>
</dbReference>
<gene>
    <name evidence="4" type="ORF">FHX47_000097</name>
</gene>
<keyword evidence="2 3" id="KW-0663">Pyridoxal phosphate</keyword>
<dbReference type="RefSeq" id="WP_183356948.1">
    <property type="nucleotide sequence ID" value="NZ_BAABKR010000004.1"/>
</dbReference>
<dbReference type="GO" id="GO:0030170">
    <property type="term" value="F:pyridoxal phosphate binding"/>
    <property type="evidence" value="ECO:0007669"/>
    <property type="project" value="InterPro"/>
</dbReference>
<proteinExistence type="inferred from homology"/>
<dbReference type="InterPro" id="IPR015421">
    <property type="entry name" value="PyrdxlP-dep_Trfase_major"/>
</dbReference>
<evidence type="ECO:0000313" key="4">
    <source>
        <dbReference type="EMBL" id="MBB3666504.1"/>
    </source>
</evidence>
<dbReference type="InterPro" id="IPR049704">
    <property type="entry name" value="Aminotrans_3_PPA_site"/>
</dbReference>
<dbReference type="AlphaFoldDB" id="A0A7W5TTD7"/>
<sequence length="455" mass="48974">MSNTTTTIGPQRDSTTSRARELAGRASAIIPGGVNSATRAIGSPWAFSSAKGSTITDADGRVYTDYHAAFGAILLGHADERVNGAITEAIRDMDLVGLGTTDLEVEAAELTIDAIPSAEMVISTMSGSESVLQAIRLARGTTGRDLIVKFQGCFHGSYDAIARNVISSPEHAWKFDPNSSGILNDALNHTLIAEFNDLASVEELFDQYPDRIAAVIIEPVPHNVGSLIPEQAFLEGLRSLTTKNGSLLVFDEVITGFRHAIGGYQELCGVTPDLTTFGKAMGNGYPVAGLAGSAEVMQHFTPTGGAVMLAGTFNGNAVSMAAAIATIKVLRDPKVGFYEHVYRLGDRMREGLRSITTEHGIPAVVSGIGSIFVTYFLDREVQGYRDLLHNNDASYETFHRRMIDKGSFMYPMALKRNHISLAHTDEDIDRTLSQADEVLGQMAREGLFEDLGKRA</sequence>
<dbReference type="GO" id="GO:0042286">
    <property type="term" value="F:glutamate-1-semialdehyde 2,1-aminomutase activity"/>
    <property type="evidence" value="ECO:0007669"/>
    <property type="project" value="UniProtKB-EC"/>
</dbReference>
<comment type="caution">
    <text evidence="4">The sequence shown here is derived from an EMBL/GenBank/DDBJ whole genome shotgun (WGS) entry which is preliminary data.</text>
</comment>
<dbReference type="PROSITE" id="PS00600">
    <property type="entry name" value="AA_TRANSFER_CLASS_3"/>
    <property type="match status" value="1"/>
</dbReference>
<evidence type="ECO:0000256" key="1">
    <source>
        <dbReference type="ARBA" id="ARBA00001933"/>
    </source>
</evidence>
<evidence type="ECO:0000313" key="5">
    <source>
        <dbReference type="Proteomes" id="UP000547528"/>
    </source>
</evidence>
<dbReference type="EMBL" id="JACIBT010000001">
    <property type="protein sequence ID" value="MBB3666504.1"/>
    <property type="molecule type" value="Genomic_DNA"/>
</dbReference>
<comment type="similarity">
    <text evidence="3">Belongs to the class-III pyridoxal-phosphate-dependent aminotransferase family.</text>
</comment>
<dbReference type="PANTHER" id="PTHR43713">
    <property type="entry name" value="GLUTAMATE-1-SEMIALDEHYDE 2,1-AMINOMUTASE"/>
    <property type="match status" value="1"/>
</dbReference>
<dbReference type="EC" id="5.4.3.8" evidence="4"/>
<dbReference type="Proteomes" id="UP000547528">
    <property type="component" value="Unassembled WGS sequence"/>
</dbReference>
<dbReference type="Pfam" id="PF00202">
    <property type="entry name" value="Aminotran_3"/>
    <property type="match status" value="1"/>
</dbReference>
<accession>A0A7W5TTD7</accession>
<organism evidence="4 5">
    <name type="scientific">Garicola koreensis</name>
    <dbReference type="NCBI Taxonomy" id="1262554"/>
    <lineage>
        <taxon>Bacteria</taxon>
        <taxon>Bacillati</taxon>
        <taxon>Actinomycetota</taxon>
        <taxon>Actinomycetes</taxon>
        <taxon>Micrococcales</taxon>
        <taxon>Micrococcaceae</taxon>
        <taxon>Garicola</taxon>
    </lineage>
</organism>
<dbReference type="Gene3D" id="3.40.640.10">
    <property type="entry name" value="Type I PLP-dependent aspartate aminotransferase-like (Major domain)"/>
    <property type="match status" value="1"/>
</dbReference>
<reference evidence="4 5" key="1">
    <citation type="submission" date="2020-08" db="EMBL/GenBank/DDBJ databases">
        <title>Sequencing the genomes of 1000 actinobacteria strains.</title>
        <authorList>
            <person name="Klenk H.-P."/>
        </authorList>
    </citation>
    <scope>NUCLEOTIDE SEQUENCE [LARGE SCALE GENOMIC DNA]</scope>
    <source>
        <strain evidence="4 5">DSM 28238</strain>
    </source>
</reference>
<keyword evidence="4" id="KW-0413">Isomerase</keyword>
<name>A0A7W5TTD7_9MICC</name>
<evidence type="ECO:0000256" key="3">
    <source>
        <dbReference type="RuleBase" id="RU003560"/>
    </source>
</evidence>
<dbReference type="Gene3D" id="3.90.1150.10">
    <property type="entry name" value="Aspartate Aminotransferase, domain 1"/>
    <property type="match status" value="1"/>
</dbReference>
<evidence type="ECO:0000256" key="2">
    <source>
        <dbReference type="ARBA" id="ARBA00022898"/>
    </source>
</evidence>
<dbReference type="InterPro" id="IPR015424">
    <property type="entry name" value="PyrdxlP-dep_Trfase"/>
</dbReference>
<protein>
    <submittedName>
        <fullName evidence="4">Glutamate-1-semialdehyde 2,1-aminomutase</fullName>
        <ecNumber evidence="4">5.4.3.8</ecNumber>
    </submittedName>
</protein>
<comment type="cofactor">
    <cofactor evidence="1">
        <name>pyridoxal 5'-phosphate</name>
        <dbReference type="ChEBI" id="CHEBI:597326"/>
    </cofactor>
</comment>
<dbReference type="CDD" id="cd00610">
    <property type="entry name" value="OAT_like"/>
    <property type="match status" value="1"/>
</dbReference>
<dbReference type="PANTHER" id="PTHR43713:SF3">
    <property type="entry name" value="GLUTAMATE-1-SEMIALDEHYDE 2,1-AMINOMUTASE 1, CHLOROPLASTIC-RELATED"/>
    <property type="match status" value="1"/>
</dbReference>